<evidence type="ECO:0000313" key="1">
    <source>
        <dbReference type="EMBL" id="MES0426933.1"/>
    </source>
</evidence>
<protein>
    <submittedName>
        <fullName evidence="1">Uncharacterized protein</fullName>
    </submittedName>
</protein>
<keyword evidence="2" id="KW-1185">Reference proteome</keyword>
<comment type="caution">
    <text evidence="1">The sequence shown here is derived from an EMBL/GenBank/DDBJ whole genome shotgun (WGS) entry which is preliminary data.</text>
</comment>
<dbReference type="RefSeq" id="WP_063851133.1">
    <property type="nucleotide sequence ID" value="NZ_JBBNPZ010000012.1"/>
</dbReference>
<evidence type="ECO:0000313" key="2">
    <source>
        <dbReference type="Proteomes" id="UP001467192"/>
    </source>
</evidence>
<dbReference type="EMBL" id="JBEBZA010000011">
    <property type="protein sequence ID" value="MES0426933.1"/>
    <property type="molecule type" value="Genomic_DNA"/>
</dbReference>
<dbReference type="Proteomes" id="UP001467192">
    <property type="component" value="Unassembled WGS sequence"/>
</dbReference>
<organism evidence="1 2">
    <name type="scientific">Enterobacter intestinihominis</name>
    <dbReference type="NCBI Taxonomy" id="3133180"/>
    <lineage>
        <taxon>Bacteria</taxon>
        <taxon>Pseudomonadati</taxon>
        <taxon>Pseudomonadota</taxon>
        <taxon>Gammaproteobacteria</taxon>
        <taxon>Enterobacterales</taxon>
        <taxon>Enterobacteriaceae</taxon>
        <taxon>Enterobacter</taxon>
    </lineage>
</organism>
<gene>
    <name evidence="1" type="ORF">ABMC12_11605</name>
</gene>
<proteinExistence type="predicted"/>
<accession>A0ABV1ZEQ1</accession>
<reference evidence="2" key="1">
    <citation type="journal article" date="2024" name="Commun. Biol.">
        <title>Bacillamide D produced by Bacillus cereus from the mouse intestinal bacterial collection (miBC) is a potent cytotoxin in vitro.</title>
        <authorList>
            <person name="Hohmann M."/>
            <person name="Brunner V."/>
            <person name="Johannes W."/>
            <person name="Schum D."/>
            <person name="Carroll L.M."/>
            <person name="Liu T."/>
            <person name="Sasaki D."/>
            <person name="Bosch J."/>
            <person name="Clavel T."/>
            <person name="Sieber S.A."/>
            <person name="Zeller G."/>
            <person name="Tschurtschenthaler M."/>
            <person name="Janssen K.P."/>
            <person name="Gulder T.A.M."/>
        </authorList>
    </citation>
    <scope>NUCLEOTIDE SEQUENCE [LARGE SCALE GENOMIC DNA]</scope>
    <source>
        <strain evidence="2">LK_304 Iso 8</strain>
    </source>
</reference>
<name>A0ABV1ZEQ1_9ENTR</name>
<sequence length="72" mass="8145">MSYITENIHLLSNFNADPATIANMKSLVLPWAKKRLSEYQELYELCPEAIFSDEIETLKAGIAVCEQRLQAA</sequence>